<evidence type="ECO:0000256" key="6">
    <source>
        <dbReference type="RuleBase" id="RU367018"/>
    </source>
</evidence>
<dbReference type="GO" id="GO:0005634">
    <property type="term" value="C:nucleus"/>
    <property type="evidence" value="ECO:0007669"/>
    <property type="project" value="UniProtKB-SubCell"/>
</dbReference>
<dbReference type="GO" id="GO:0008270">
    <property type="term" value="F:zinc ion binding"/>
    <property type="evidence" value="ECO:0007669"/>
    <property type="project" value="UniProtKB-UniRule"/>
</dbReference>
<name>A0ABD3LEQ2_EUCGL</name>
<dbReference type="SMART" id="SM00575">
    <property type="entry name" value="ZnF_PMZ"/>
    <property type="match status" value="1"/>
</dbReference>
<proteinExistence type="inferred from homology"/>
<dbReference type="GO" id="GO:0006355">
    <property type="term" value="P:regulation of DNA-templated transcription"/>
    <property type="evidence" value="ECO:0007669"/>
    <property type="project" value="UniProtKB-UniRule"/>
</dbReference>
<comment type="subcellular location">
    <subcellularLocation>
        <location evidence="6">Nucleus</location>
    </subcellularLocation>
</comment>
<dbReference type="InterPro" id="IPR031052">
    <property type="entry name" value="FHY3/FAR1"/>
</dbReference>
<organism evidence="8 9">
    <name type="scientific">Eucalyptus globulus</name>
    <name type="common">Tasmanian blue gum</name>
    <dbReference type="NCBI Taxonomy" id="34317"/>
    <lineage>
        <taxon>Eukaryota</taxon>
        <taxon>Viridiplantae</taxon>
        <taxon>Streptophyta</taxon>
        <taxon>Embryophyta</taxon>
        <taxon>Tracheophyta</taxon>
        <taxon>Spermatophyta</taxon>
        <taxon>Magnoliopsida</taxon>
        <taxon>eudicotyledons</taxon>
        <taxon>Gunneridae</taxon>
        <taxon>Pentapetalae</taxon>
        <taxon>rosids</taxon>
        <taxon>malvids</taxon>
        <taxon>Myrtales</taxon>
        <taxon>Myrtaceae</taxon>
        <taxon>Myrtoideae</taxon>
        <taxon>Eucalypteae</taxon>
        <taxon>Eucalyptus</taxon>
    </lineage>
</organism>
<keyword evidence="3 5" id="KW-0863">Zinc-finger</keyword>
<comment type="similarity">
    <text evidence="1 6">Belongs to the FHY3/FAR1 family.</text>
</comment>
<dbReference type="InterPro" id="IPR004330">
    <property type="entry name" value="FAR1_DNA_bnd_dom"/>
</dbReference>
<dbReference type="AlphaFoldDB" id="A0ABD3LEQ2"/>
<dbReference type="InterPro" id="IPR018289">
    <property type="entry name" value="MULE_transposase_dom"/>
</dbReference>
<dbReference type="PANTHER" id="PTHR31669">
    <property type="entry name" value="PROTEIN FAR1-RELATED SEQUENCE 10-RELATED"/>
    <property type="match status" value="1"/>
</dbReference>
<evidence type="ECO:0000256" key="3">
    <source>
        <dbReference type="ARBA" id="ARBA00022771"/>
    </source>
</evidence>
<accession>A0ABD3LEQ2</accession>
<dbReference type="Pfam" id="PF10551">
    <property type="entry name" value="MULE"/>
    <property type="match status" value="1"/>
</dbReference>
<keyword evidence="2 6" id="KW-0479">Metal-binding</keyword>
<dbReference type="EMBL" id="JBJKBG010000002">
    <property type="protein sequence ID" value="KAL3750290.1"/>
    <property type="molecule type" value="Genomic_DNA"/>
</dbReference>
<feature type="domain" description="SWIM-type" evidence="7">
    <location>
        <begin position="763"/>
        <end position="799"/>
    </location>
</feature>
<gene>
    <name evidence="8" type="ORF">ACJRO7_011309</name>
</gene>
<evidence type="ECO:0000256" key="5">
    <source>
        <dbReference type="PROSITE-ProRule" id="PRU00325"/>
    </source>
</evidence>
<evidence type="ECO:0000313" key="8">
    <source>
        <dbReference type="EMBL" id="KAL3750290.1"/>
    </source>
</evidence>
<keyword evidence="9" id="KW-1185">Reference proteome</keyword>
<sequence length="881" mass="99303">MDVDDFCRELWEGMDPSEILKILEYGEPLNLSHREDIVDGANTEPTDPNPPAAVFPEAAAAGVENQRAPVLGLGEPRVFCPGDNAVEEANTEQTEPLPSAAGPAAAQAQSPLVSDFYLRTITDEKEAMANLDSEFESQNAIEVYFSNSDQQPGVEHTANDRNQADNDFEEAMATHEYGSNNLADSRISGIHRGNQRAGDTETVVSSQLFSTQSYNPGKDELDRFRNQEHSLINNKLSQGASCSTLPEVLGDEDEAQSTSANIDGEELVSDLGVPRVGLEFCSEEAVYNFYNKYAKQTGFRVRKGKPQRSRLNKDTITGKYFLCSCQGHKSKKQIEKQTLYKRRDTRTGCEANIKCVVSDGMWKISKVVLEHNHSLEACLAITHGRADDSCATMTHSTDKTVDEVRTVGEQALVSDVDSSDVSRGTWKIHPMLEHKDTQDLIDHFKNRQIEDPSFFYTAQVKAASGMANFFWRDSRSKIDYEHFGDVLVLDTRTEIKKYGMICAVFWGLNNHRQRIIFGCAFLVDQTVGSLNWLLWSFVEVSCHKPKTIITEVSEEIADALRVVLPETAHCLQFWSILNGFKNLSTLSDRASVGNLFRDCVFHVHSQVEFEFKWNSFIGKYKLHENRWFASLYGMREKWSHAFTKNVFSAGLISIQNNEDARAIFGNLSCKTMTLSQFAQKCEKMAEHMRRKEFLEDMRCEKISANLQSKNPVEKEAERLYTKPIFNMFQKELSNILSLSIEEIGGKATLREFKLTEQGSMNIDTVKFDPSNSTLVCSCGKFESVGILCFHALKVLNFMNIFNIPSRYLLKRWTKSAKDSLPLDSPRTGTARDGGPDNLFMGEFMRQALHVAYMSVNKKRKRKAMAIMKSALEDIAKVPKTE</sequence>
<dbReference type="PANTHER" id="PTHR31669:SF282">
    <property type="entry name" value="PROTEIN FAR1-RELATED SEQUENCE"/>
    <property type="match status" value="1"/>
</dbReference>
<reference evidence="8 9" key="1">
    <citation type="submission" date="2024-11" db="EMBL/GenBank/DDBJ databases">
        <title>Chromosome-level genome assembly of Eucalyptus globulus Labill. provides insights into its genome evolution.</title>
        <authorList>
            <person name="Li X."/>
        </authorList>
    </citation>
    <scope>NUCLEOTIDE SEQUENCE [LARGE SCALE GENOMIC DNA]</scope>
    <source>
        <strain evidence="8">CL2024</strain>
        <tissue evidence="8">Fresh tender leaves</tissue>
    </source>
</reference>
<dbReference type="InterPro" id="IPR007527">
    <property type="entry name" value="Znf_SWIM"/>
</dbReference>
<evidence type="ECO:0000259" key="7">
    <source>
        <dbReference type="PROSITE" id="PS50966"/>
    </source>
</evidence>
<evidence type="ECO:0000256" key="2">
    <source>
        <dbReference type="ARBA" id="ARBA00022723"/>
    </source>
</evidence>
<keyword evidence="4 6" id="KW-0862">Zinc</keyword>
<evidence type="ECO:0000256" key="1">
    <source>
        <dbReference type="ARBA" id="ARBA00005889"/>
    </source>
</evidence>
<keyword evidence="6" id="KW-0539">Nucleus</keyword>
<protein>
    <recommendedName>
        <fullName evidence="6">Protein FAR1-RELATED SEQUENCE</fullName>
    </recommendedName>
</protein>
<dbReference type="InterPro" id="IPR006564">
    <property type="entry name" value="Znf_PMZ"/>
</dbReference>
<dbReference type="Proteomes" id="UP001634007">
    <property type="component" value="Unassembled WGS sequence"/>
</dbReference>
<comment type="function">
    <text evidence="6">Putative transcription activator involved in regulating light control of development.</text>
</comment>
<evidence type="ECO:0000256" key="4">
    <source>
        <dbReference type="ARBA" id="ARBA00022833"/>
    </source>
</evidence>
<comment type="caution">
    <text evidence="8">The sequence shown here is derived from an EMBL/GenBank/DDBJ whole genome shotgun (WGS) entry which is preliminary data.</text>
</comment>
<dbReference type="Pfam" id="PF03101">
    <property type="entry name" value="FAR1"/>
    <property type="match status" value="1"/>
</dbReference>
<dbReference type="PROSITE" id="PS50966">
    <property type="entry name" value="ZF_SWIM"/>
    <property type="match status" value="1"/>
</dbReference>
<evidence type="ECO:0000313" key="9">
    <source>
        <dbReference type="Proteomes" id="UP001634007"/>
    </source>
</evidence>